<dbReference type="AlphaFoldDB" id="A0A9E7JXR7"/>
<reference evidence="1" key="1">
    <citation type="submission" date="2022-05" db="EMBL/GenBank/DDBJ databases">
        <title>The Musa troglodytarum L. genome provides insights into the mechanism of non-climacteric behaviour and enrichment of carotenoids.</title>
        <authorList>
            <person name="Wang J."/>
        </authorList>
    </citation>
    <scope>NUCLEOTIDE SEQUENCE</scope>
    <source>
        <tissue evidence="1">Leaf</tissue>
    </source>
</reference>
<organism evidence="1 2">
    <name type="scientific">Musa troglodytarum</name>
    <name type="common">fe'i banana</name>
    <dbReference type="NCBI Taxonomy" id="320322"/>
    <lineage>
        <taxon>Eukaryota</taxon>
        <taxon>Viridiplantae</taxon>
        <taxon>Streptophyta</taxon>
        <taxon>Embryophyta</taxon>
        <taxon>Tracheophyta</taxon>
        <taxon>Spermatophyta</taxon>
        <taxon>Magnoliopsida</taxon>
        <taxon>Liliopsida</taxon>
        <taxon>Zingiberales</taxon>
        <taxon>Musaceae</taxon>
        <taxon>Musa</taxon>
    </lineage>
</organism>
<evidence type="ECO:0000313" key="2">
    <source>
        <dbReference type="Proteomes" id="UP001055439"/>
    </source>
</evidence>
<protein>
    <submittedName>
        <fullName evidence="1">Uncharacterized protein</fullName>
    </submittedName>
</protein>
<proteinExistence type="predicted"/>
<keyword evidence="2" id="KW-1185">Reference proteome</keyword>
<dbReference type="Proteomes" id="UP001055439">
    <property type="component" value="Chromosome 4"/>
</dbReference>
<gene>
    <name evidence="1" type="ORF">MUK42_37359</name>
</gene>
<name>A0A9E7JXR7_9LILI</name>
<accession>A0A9E7JXR7</accession>
<dbReference type="EMBL" id="CP097506">
    <property type="protein sequence ID" value="URD97243.1"/>
    <property type="molecule type" value="Genomic_DNA"/>
</dbReference>
<sequence>MTAALFPKGQSERVRKRRRNLLRICRAKAEDDEAEQKRWMVVSFAPSISPGRCRPSRLYRSTQRDTSILLRKPHSCDATASPSSADAEFRGSQWQWRRWTASLLNSQPLCHAFVLSDVDDRFEAFWPPPCPQRSRNGFHDAA</sequence>
<evidence type="ECO:0000313" key="1">
    <source>
        <dbReference type="EMBL" id="URD97243.1"/>
    </source>
</evidence>